<accession>A0ABN6F3L0</accession>
<dbReference type="Gene3D" id="3.40.605.10">
    <property type="entry name" value="Aldehyde Dehydrogenase, Chain A, domain 1"/>
    <property type="match status" value="1"/>
</dbReference>
<dbReference type="InterPro" id="IPR029510">
    <property type="entry name" value="Ald_DH_CS_GLU"/>
</dbReference>
<reference evidence="6 7" key="1">
    <citation type="submission" date="2021-02" db="EMBL/GenBank/DDBJ databases">
        <title>Complete genome of Desulfoluna sp. strain ASN36.</title>
        <authorList>
            <person name="Takahashi A."/>
            <person name="Kojima H."/>
            <person name="Fukui M."/>
        </authorList>
    </citation>
    <scope>NUCLEOTIDE SEQUENCE [LARGE SCALE GENOMIC DNA]</scope>
    <source>
        <strain evidence="6 7">ASN36</strain>
    </source>
</reference>
<dbReference type="Proteomes" id="UP001320148">
    <property type="component" value="Chromosome"/>
</dbReference>
<evidence type="ECO:0000313" key="6">
    <source>
        <dbReference type="EMBL" id="BCS96358.1"/>
    </source>
</evidence>
<dbReference type="InterPro" id="IPR015590">
    <property type="entry name" value="Aldehyde_DH_dom"/>
</dbReference>
<proteinExistence type="inferred from homology"/>
<gene>
    <name evidence="6" type="primary">gabD</name>
    <name evidence="6" type="ORF">DSLASN_19900</name>
</gene>
<dbReference type="InterPro" id="IPR016161">
    <property type="entry name" value="Ald_DH/histidinol_DH"/>
</dbReference>
<dbReference type="InterPro" id="IPR016163">
    <property type="entry name" value="Ald_DH_C"/>
</dbReference>
<dbReference type="PANTHER" id="PTHR43353:SF5">
    <property type="entry name" value="SUCCINATE-SEMIALDEHYDE DEHYDROGENASE, MITOCHONDRIAL"/>
    <property type="match status" value="1"/>
</dbReference>
<protein>
    <submittedName>
        <fullName evidence="6">Succinate-semialdehyde dehydrogenase [NADP(+)]</fullName>
    </submittedName>
</protein>
<feature type="domain" description="Aldehyde dehydrogenase" evidence="5">
    <location>
        <begin position="4"/>
        <end position="444"/>
    </location>
</feature>
<dbReference type="SUPFAM" id="SSF53720">
    <property type="entry name" value="ALDH-like"/>
    <property type="match status" value="1"/>
</dbReference>
<dbReference type="Gene3D" id="3.40.309.10">
    <property type="entry name" value="Aldehyde Dehydrogenase, Chain A, domain 2"/>
    <property type="match status" value="1"/>
</dbReference>
<dbReference type="PROSITE" id="PS00687">
    <property type="entry name" value="ALDEHYDE_DEHYDR_GLU"/>
    <property type="match status" value="1"/>
</dbReference>
<name>A0ABN6F3L0_9BACT</name>
<dbReference type="Pfam" id="PF00171">
    <property type="entry name" value="Aldedh"/>
    <property type="match status" value="1"/>
</dbReference>
<keyword evidence="7" id="KW-1185">Reference proteome</keyword>
<dbReference type="RefSeq" id="WP_236892678.1">
    <property type="nucleotide sequence ID" value="NZ_AP024488.1"/>
</dbReference>
<evidence type="ECO:0000313" key="7">
    <source>
        <dbReference type="Proteomes" id="UP001320148"/>
    </source>
</evidence>
<keyword evidence="2 4" id="KW-0560">Oxidoreductase</keyword>
<comment type="similarity">
    <text evidence="1 4">Belongs to the aldehyde dehydrogenase family.</text>
</comment>
<organism evidence="6 7">
    <name type="scientific">Desulfoluna limicola</name>
    <dbReference type="NCBI Taxonomy" id="2810562"/>
    <lineage>
        <taxon>Bacteria</taxon>
        <taxon>Pseudomonadati</taxon>
        <taxon>Thermodesulfobacteriota</taxon>
        <taxon>Desulfobacteria</taxon>
        <taxon>Desulfobacterales</taxon>
        <taxon>Desulfolunaceae</taxon>
        <taxon>Desulfoluna</taxon>
    </lineage>
</organism>
<evidence type="ECO:0000256" key="2">
    <source>
        <dbReference type="ARBA" id="ARBA00023002"/>
    </source>
</evidence>
<feature type="active site" evidence="3">
    <location>
        <position position="225"/>
    </location>
</feature>
<evidence type="ECO:0000259" key="5">
    <source>
        <dbReference type="Pfam" id="PF00171"/>
    </source>
</evidence>
<dbReference type="InterPro" id="IPR050740">
    <property type="entry name" value="Aldehyde_DH_Superfamily"/>
</dbReference>
<dbReference type="InterPro" id="IPR016162">
    <property type="entry name" value="Ald_DH_N"/>
</dbReference>
<evidence type="ECO:0000256" key="4">
    <source>
        <dbReference type="RuleBase" id="RU003345"/>
    </source>
</evidence>
<sequence>MKQQIISYDPSNGEELGSVPVTGKEELKAIVSDAHKAAKEWRALSFEERTTRLEQVYARMEPHIRPLGELLSREMGKDIRRASGEVGGSVHGGSYYARATMDALQPRRMGGETTIEYRPLGVVAVISPWNYPLAMANNLIVPALAAGNTVVFKPSEETPLIAEAFFGRLKDLLPKHVLQIVHGDGELGRELVSSDVNMIAFTGSQAAGKDIMARAAGGVKRLVMELGGNDPLIVMNNADIEAAARFAVASSVENAGQMCTSTERIYVDEAIADAFEKRVTTIASQYRVGPWNMPGVQIGPIINERQHRKVIDHIKDAEFKGARILLGGSDQPDRFIHPTVISGMTPEMTMEQEETFGPVVAISRFTALDEAITRANNSTYGLGAVVFGGSGAEEVAAQLEAGMVGINQWVGGGGDAPWVGAKQSGFGFHGSAEGHRQFAQVRVVSR</sequence>
<evidence type="ECO:0000256" key="1">
    <source>
        <dbReference type="ARBA" id="ARBA00009986"/>
    </source>
</evidence>
<evidence type="ECO:0000256" key="3">
    <source>
        <dbReference type="PROSITE-ProRule" id="PRU10007"/>
    </source>
</evidence>
<dbReference type="PANTHER" id="PTHR43353">
    <property type="entry name" value="SUCCINATE-SEMIALDEHYDE DEHYDROGENASE, MITOCHONDRIAL"/>
    <property type="match status" value="1"/>
</dbReference>
<dbReference type="EMBL" id="AP024488">
    <property type="protein sequence ID" value="BCS96358.1"/>
    <property type="molecule type" value="Genomic_DNA"/>
</dbReference>